<dbReference type="AlphaFoldDB" id="A0A7J7NI86"/>
<protein>
    <recommendedName>
        <fullName evidence="7">Probable purine permease</fullName>
    </recommendedName>
</protein>
<feature type="transmembrane region" description="Helical" evidence="7">
    <location>
        <begin position="61"/>
        <end position="80"/>
    </location>
</feature>
<feature type="transmembrane region" description="Helical" evidence="7">
    <location>
        <begin position="100"/>
        <end position="119"/>
    </location>
</feature>
<evidence type="ECO:0000256" key="7">
    <source>
        <dbReference type="RuleBase" id="RU368015"/>
    </source>
</evidence>
<dbReference type="GO" id="GO:0016020">
    <property type="term" value="C:membrane"/>
    <property type="evidence" value="ECO:0007669"/>
    <property type="project" value="UniProtKB-SubCell"/>
</dbReference>
<comment type="similarity">
    <text evidence="2 7">Belongs to the purine permeases (TC 2.A.7.14) family.</text>
</comment>
<evidence type="ECO:0000256" key="2">
    <source>
        <dbReference type="ARBA" id="ARBA00006213"/>
    </source>
</evidence>
<comment type="caution">
    <text evidence="8">The sequence shown here is derived from an EMBL/GenBank/DDBJ whole genome shotgun (WGS) entry which is preliminary data.</text>
</comment>
<evidence type="ECO:0000313" key="8">
    <source>
        <dbReference type="EMBL" id="KAF6166793.1"/>
    </source>
</evidence>
<evidence type="ECO:0000256" key="4">
    <source>
        <dbReference type="ARBA" id="ARBA00022692"/>
    </source>
</evidence>
<evidence type="ECO:0000256" key="1">
    <source>
        <dbReference type="ARBA" id="ARBA00004141"/>
    </source>
</evidence>
<feature type="transmembrane region" description="Helical" evidence="7">
    <location>
        <begin position="295"/>
        <end position="316"/>
    </location>
</feature>
<keyword evidence="3 7" id="KW-0813">Transport</keyword>
<dbReference type="GO" id="GO:0015211">
    <property type="term" value="F:purine nucleoside transmembrane transporter activity"/>
    <property type="evidence" value="ECO:0007669"/>
    <property type="project" value="UniProtKB-UniRule"/>
</dbReference>
<keyword evidence="6 7" id="KW-0472">Membrane</keyword>
<dbReference type="EMBL" id="JACGCM010000779">
    <property type="protein sequence ID" value="KAF6166793.1"/>
    <property type="molecule type" value="Genomic_DNA"/>
</dbReference>
<dbReference type="InterPro" id="IPR037185">
    <property type="entry name" value="EmrE-like"/>
</dbReference>
<feature type="transmembrane region" description="Helical" evidence="7">
    <location>
        <begin position="220"/>
        <end position="247"/>
    </location>
</feature>
<feature type="transmembrane region" description="Helical" evidence="7">
    <location>
        <begin position="187"/>
        <end position="208"/>
    </location>
</feature>
<dbReference type="InterPro" id="IPR030182">
    <property type="entry name" value="PUP_plant"/>
</dbReference>
<feature type="transmembrane region" description="Helical" evidence="7">
    <location>
        <begin position="322"/>
        <end position="341"/>
    </location>
</feature>
<sequence>MEMESQVNVQHDLYGEKRENKVLRRSFLFFNCALLAVGSGVPLLVRLYFVRGGARIWLSSLLQNAGFPILLISILISYLYRRKNSPEGSKAKPYFMTWRLFVATAIIGVLGGVASYLYASGAGKLPVSTSSLLLSTQLAFTAGFAFIIVKQKFTSYSINSVALLIVASLSLGLHANGDRPSHESSKTYYAGFFMTLGTATLTGLYLPMIELMYMKAEQNITYYFVMEMQLVISIFATAFCTMGMLVNKDFQAIPKEAREYEIGEAKYYLVLVVTAVLWQCFNLGAAGVIFSASSLLSGIMIAVCLPITEVLAVIFYQEDFKTEKGIALALSIWGFISYFYGEFKQTKQEKPALNPEHNGSTIL</sequence>
<dbReference type="SUPFAM" id="SSF103481">
    <property type="entry name" value="Multidrug resistance efflux transporter EmrE"/>
    <property type="match status" value="1"/>
</dbReference>
<name>A0A7J7NI86_9MAGN</name>
<feature type="transmembrane region" description="Helical" evidence="7">
    <location>
        <begin position="27"/>
        <end position="49"/>
    </location>
</feature>
<dbReference type="Proteomes" id="UP000541444">
    <property type="component" value="Unassembled WGS sequence"/>
</dbReference>
<dbReference type="Pfam" id="PF16913">
    <property type="entry name" value="PUNUT"/>
    <property type="match status" value="1"/>
</dbReference>
<proteinExistence type="inferred from homology"/>
<organism evidence="8 9">
    <name type="scientific">Kingdonia uniflora</name>
    <dbReference type="NCBI Taxonomy" id="39325"/>
    <lineage>
        <taxon>Eukaryota</taxon>
        <taxon>Viridiplantae</taxon>
        <taxon>Streptophyta</taxon>
        <taxon>Embryophyta</taxon>
        <taxon>Tracheophyta</taxon>
        <taxon>Spermatophyta</taxon>
        <taxon>Magnoliopsida</taxon>
        <taxon>Ranunculales</taxon>
        <taxon>Circaeasteraceae</taxon>
        <taxon>Kingdonia</taxon>
    </lineage>
</organism>
<feature type="transmembrane region" description="Helical" evidence="7">
    <location>
        <begin position="267"/>
        <end position="288"/>
    </location>
</feature>
<keyword evidence="9" id="KW-1185">Reference proteome</keyword>
<keyword evidence="5 7" id="KW-1133">Transmembrane helix</keyword>
<dbReference type="OrthoDB" id="1865379at2759"/>
<accession>A0A7J7NI86</accession>
<gene>
    <name evidence="8" type="ORF">GIB67_005669</name>
</gene>
<keyword evidence="4 7" id="KW-0812">Transmembrane</keyword>
<evidence type="ECO:0000256" key="5">
    <source>
        <dbReference type="ARBA" id="ARBA00022989"/>
    </source>
</evidence>
<dbReference type="PANTHER" id="PTHR31376:SF105">
    <property type="entry name" value="PURINE PERMEASE-RELATED"/>
    <property type="match status" value="1"/>
</dbReference>
<reference evidence="8 9" key="1">
    <citation type="journal article" date="2020" name="IScience">
        <title>Genome Sequencing of the Endangered Kingdonia uniflora (Circaeasteraceae, Ranunculales) Reveals Potential Mechanisms of Evolutionary Specialization.</title>
        <authorList>
            <person name="Sun Y."/>
            <person name="Deng T."/>
            <person name="Zhang A."/>
            <person name="Moore M.J."/>
            <person name="Landis J.B."/>
            <person name="Lin N."/>
            <person name="Zhang H."/>
            <person name="Zhang X."/>
            <person name="Huang J."/>
            <person name="Zhang X."/>
            <person name="Sun H."/>
            <person name="Wang H."/>
        </authorList>
    </citation>
    <scope>NUCLEOTIDE SEQUENCE [LARGE SCALE GENOMIC DNA]</scope>
    <source>
        <strain evidence="8">TB1705</strain>
        <tissue evidence="8">Leaf</tissue>
    </source>
</reference>
<evidence type="ECO:0000256" key="6">
    <source>
        <dbReference type="ARBA" id="ARBA00023136"/>
    </source>
</evidence>
<evidence type="ECO:0000256" key="3">
    <source>
        <dbReference type="ARBA" id="ARBA00022448"/>
    </source>
</evidence>
<evidence type="ECO:0000313" key="9">
    <source>
        <dbReference type="Proteomes" id="UP000541444"/>
    </source>
</evidence>
<feature type="transmembrane region" description="Helical" evidence="7">
    <location>
        <begin position="131"/>
        <end position="149"/>
    </location>
</feature>
<dbReference type="PANTHER" id="PTHR31376">
    <property type="entry name" value="OS09G0467300 PROTEIN-RELATED"/>
    <property type="match status" value="1"/>
</dbReference>
<feature type="transmembrane region" description="Helical" evidence="7">
    <location>
        <begin position="156"/>
        <end position="175"/>
    </location>
</feature>
<comment type="subcellular location">
    <subcellularLocation>
        <location evidence="1 7">Membrane</location>
        <topology evidence="1 7">Multi-pass membrane protein</topology>
    </subcellularLocation>
</comment>
<dbReference type="GO" id="GO:0005345">
    <property type="term" value="F:purine nucleobase transmembrane transporter activity"/>
    <property type="evidence" value="ECO:0007669"/>
    <property type="project" value="UniProtKB-UniRule"/>
</dbReference>